<organism evidence="1 2">
    <name type="scientific">Prosthecobacter algae</name>
    <dbReference type="NCBI Taxonomy" id="1144682"/>
    <lineage>
        <taxon>Bacteria</taxon>
        <taxon>Pseudomonadati</taxon>
        <taxon>Verrucomicrobiota</taxon>
        <taxon>Verrucomicrobiia</taxon>
        <taxon>Verrucomicrobiales</taxon>
        <taxon>Verrucomicrobiaceae</taxon>
        <taxon>Prosthecobacter</taxon>
    </lineage>
</organism>
<proteinExistence type="predicted"/>
<evidence type="ECO:0008006" key="3">
    <source>
        <dbReference type="Google" id="ProtNLM"/>
    </source>
</evidence>
<accession>A0ABP9PPV2</accession>
<dbReference type="PROSITE" id="PS51257">
    <property type="entry name" value="PROKAR_LIPOPROTEIN"/>
    <property type="match status" value="1"/>
</dbReference>
<reference evidence="2" key="1">
    <citation type="journal article" date="2019" name="Int. J. Syst. Evol. Microbiol.">
        <title>The Global Catalogue of Microorganisms (GCM) 10K type strain sequencing project: providing services to taxonomists for standard genome sequencing and annotation.</title>
        <authorList>
            <consortium name="The Broad Institute Genomics Platform"/>
            <consortium name="The Broad Institute Genome Sequencing Center for Infectious Disease"/>
            <person name="Wu L."/>
            <person name="Ma J."/>
        </authorList>
    </citation>
    <scope>NUCLEOTIDE SEQUENCE [LARGE SCALE GENOMIC DNA]</scope>
    <source>
        <strain evidence="2">JCM 18053</strain>
    </source>
</reference>
<protein>
    <recommendedName>
        <fullName evidence="3">Lipoprotein</fullName>
    </recommendedName>
</protein>
<evidence type="ECO:0000313" key="1">
    <source>
        <dbReference type="EMBL" id="GAA5150190.1"/>
    </source>
</evidence>
<evidence type="ECO:0000313" key="2">
    <source>
        <dbReference type="Proteomes" id="UP001499852"/>
    </source>
</evidence>
<keyword evidence="2" id="KW-1185">Reference proteome</keyword>
<dbReference type="EMBL" id="BAABIA010000018">
    <property type="protein sequence ID" value="GAA5150190.1"/>
    <property type="molecule type" value="Genomic_DNA"/>
</dbReference>
<name>A0ABP9PPV2_9BACT</name>
<sequence>MRALFSAMLVMVGLTGCDTTRDVSAKPRYATLVGREVRTKVPMWLYDFNTPTAPQHPSLLTEKDSGDHRKVGQLPVGHQVRFNQARRIRNGTSVNEDLIGVTVFKGQTYNIEYDTYANLGEKAWLKLFVRFDAERPPEKTYR</sequence>
<gene>
    <name evidence="1" type="ORF">GCM10023213_48850</name>
</gene>
<comment type="caution">
    <text evidence="1">The sequence shown here is derived from an EMBL/GenBank/DDBJ whole genome shotgun (WGS) entry which is preliminary data.</text>
</comment>
<dbReference type="Proteomes" id="UP001499852">
    <property type="component" value="Unassembled WGS sequence"/>
</dbReference>